<dbReference type="EMBL" id="CP001731">
    <property type="protein sequence ID" value="ADB86016.1"/>
    <property type="molecule type" value="Genomic_DNA"/>
</dbReference>
<dbReference type="AlphaFoldDB" id="D2PER0"/>
<proteinExistence type="predicted"/>
<gene>
    <name evidence="2" type="ordered locus">LD85_0217</name>
</gene>
<name>D2PER0_SACI9</name>
<evidence type="ECO:0000313" key="3">
    <source>
        <dbReference type="Proteomes" id="UP000001404"/>
    </source>
</evidence>
<keyword evidence="1" id="KW-0812">Transmembrane</keyword>
<keyword evidence="1" id="KW-0472">Membrane</keyword>
<reference evidence="3" key="1">
    <citation type="journal article" date="2009" name="Proc. Natl. Acad. Sci. U.S.A.">
        <title>Biogeography of the Sulfolobus islandicus pan-genome.</title>
        <authorList>
            <person name="Reno M.L."/>
            <person name="Held N.L."/>
            <person name="Fields C.J."/>
            <person name="Burke P.V."/>
            <person name="Whitaker R.J."/>
        </authorList>
    </citation>
    <scope>NUCLEOTIDE SEQUENCE [LARGE SCALE GENOMIC DNA]</scope>
    <source>
        <strain evidence="3">L.D.8.5 / Lassen #2</strain>
    </source>
</reference>
<accession>D2PER0</accession>
<keyword evidence="1" id="KW-1133">Transmembrane helix</keyword>
<organism evidence="2 3">
    <name type="scientific">Saccharolobus islandicus (strain L.D.8.5 / Lassen #2)</name>
    <name type="common">Sulfolobus islandicus</name>
    <dbReference type="NCBI Taxonomy" id="425944"/>
    <lineage>
        <taxon>Archaea</taxon>
        <taxon>Thermoproteota</taxon>
        <taxon>Thermoprotei</taxon>
        <taxon>Sulfolobales</taxon>
        <taxon>Sulfolobaceae</taxon>
        <taxon>Saccharolobus</taxon>
    </lineage>
</organism>
<protein>
    <submittedName>
        <fullName evidence="2">Uncharacterized protein</fullName>
    </submittedName>
</protein>
<dbReference type="HOGENOM" id="CLU_3094285_0_0_2"/>
<dbReference type="RefSeq" id="WP_012952247.1">
    <property type="nucleotide sequence ID" value="NC_013769.1"/>
</dbReference>
<evidence type="ECO:0000256" key="1">
    <source>
        <dbReference type="SAM" id="Phobius"/>
    </source>
</evidence>
<dbReference type="KEGG" id="sii:LD85_0217"/>
<evidence type="ECO:0000313" key="2">
    <source>
        <dbReference type="EMBL" id="ADB86016.1"/>
    </source>
</evidence>
<dbReference type="Proteomes" id="UP000001404">
    <property type="component" value="Chromosome"/>
</dbReference>
<feature type="transmembrane region" description="Helical" evidence="1">
    <location>
        <begin position="25"/>
        <end position="47"/>
    </location>
</feature>
<dbReference type="GeneID" id="58787465"/>
<sequence>MLPITVLATATQTITPPIVQTIETFTYISIGFGALGVGIGFLVWLTIRRAK</sequence>